<dbReference type="STRING" id="1453429.UCYN_06660"/>
<reference evidence="2 3" key="1">
    <citation type="journal article" date="2010" name="Nature">
        <title>Metabolic streamlining in an open-ocean nitrogen-fixing cyanobacterium.</title>
        <authorList>
            <person name="Tripp H.J."/>
            <person name="Bench S.R."/>
            <person name="Turk K.A."/>
            <person name="Foster R.A."/>
            <person name="Desany B.A."/>
            <person name="Niazi F."/>
            <person name="Affourtit J.P."/>
            <person name="Zehr J.P."/>
        </authorList>
    </citation>
    <scope>NUCLEOTIDE SEQUENCE [LARGE SCALE GENOMIC DNA]</scope>
    <source>
        <strain evidence="3">ALOHA</strain>
    </source>
</reference>
<keyword evidence="1" id="KW-1133">Transmembrane helix</keyword>
<dbReference type="OrthoDB" id="502220at2"/>
<accession>D3EPG5</accession>
<evidence type="ECO:0000313" key="3">
    <source>
        <dbReference type="Proteomes" id="UP000001405"/>
    </source>
</evidence>
<dbReference type="RefSeq" id="WP_012954052.1">
    <property type="nucleotide sequence ID" value="NC_013771.1"/>
</dbReference>
<evidence type="ECO:0000256" key="1">
    <source>
        <dbReference type="SAM" id="Phobius"/>
    </source>
</evidence>
<protein>
    <submittedName>
        <fullName evidence="2">Uncharacterized protein</fullName>
    </submittedName>
</protein>
<dbReference type="Proteomes" id="UP000001405">
    <property type="component" value="Chromosome"/>
</dbReference>
<keyword evidence="1" id="KW-0812">Transmembrane</keyword>
<keyword evidence="1" id="KW-0472">Membrane</keyword>
<dbReference type="HOGENOM" id="CLU_028870_0_0_3"/>
<keyword evidence="3" id="KW-1185">Reference proteome</keyword>
<feature type="transmembrane region" description="Helical" evidence="1">
    <location>
        <begin position="36"/>
        <end position="53"/>
    </location>
</feature>
<gene>
    <name evidence="2" type="ordered locus">UCYN_06660</name>
</gene>
<dbReference type="AlphaFoldDB" id="D3EPG5"/>
<name>D3EPG5_ATETH</name>
<evidence type="ECO:0000313" key="2">
    <source>
        <dbReference type="EMBL" id="ADB95365.1"/>
    </source>
</evidence>
<proteinExistence type="predicted"/>
<organism evidence="3">
    <name type="scientific">Atelocyanobacterium thalassa (isolate ALOHA)</name>
    <dbReference type="NCBI Taxonomy" id="1453429"/>
    <lineage>
        <taxon>Bacteria</taxon>
        <taxon>Bacillati</taxon>
        <taxon>Cyanobacteriota</taxon>
        <taxon>Cyanophyceae</taxon>
        <taxon>Oscillatoriophycideae</taxon>
        <taxon>Chroococcales</taxon>
        <taxon>Aphanothecaceae</taxon>
        <taxon>Candidatus Atelocyanobacterium</taxon>
        <taxon>Candidatus Atelocyanobacterium thalassae</taxon>
    </lineage>
</organism>
<dbReference type="KEGG" id="cyu:UCYN_06660"/>
<dbReference type="EMBL" id="CP001842">
    <property type="protein sequence ID" value="ADB95365.1"/>
    <property type="molecule type" value="Genomic_DNA"/>
</dbReference>
<sequence>MNSSTYRFKSKLFNLFNRKSLLLKERLIYEAKKIRIIFKWGIQIIIYPLYFLIHTQKIDQKRFKEANYSLNVFYSNTDFYLEKILQKTKYFLLDFEKSENYFKKQEKLKNVATVKNNSVVSLVQGLASDLTTRKLVLVIDNKIIDVLSENQKDYLHKYINLQLDNHKSNSQYSEVHDLSLINKFFTKQNFISFSTLVFYKLMLWMKRGSLAKNLDFFGELSDISPNPDKLFKGVQDSIIKNDGKNKKKTFYFLVGKITQKWKGYLQDKNYRYFKRQRDQFSLKFFMHITIYYFLNQLLSSKYLKHHLKQKKIKLYETKNNDRLLFQNEVSDKPILLEDKPSKSYPTIDLSNNNFIYELHKDKVNYLNINQIFKKSINNQLIPTIDNEKQVEFTTNFTEVEIESTKYIKHPLIMILEVLDIVIYWIEELVMKIWKVIFKVLNHKK</sequence>